<name>A0A0R1QCP1_9LACO</name>
<dbReference type="EMBL" id="AZEG01000003">
    <property type="protein sequence ID" value="KRL38632.1"/>
    <property type="molecule type" value="Genomic_DNA"/>
</dbReference>
<accession>A0A0R1QCP1</accession>
<protein>
    <submittedName>
        <fullName evidence="1">Uncharacterized protein</fullName>
    </submittedName>
</protein>
<dbReference type="AlphaFoldDB" id="A0A0R1QCP1"/>
<dbReference type="PATRIC" id="fig|1423812.3.peg.1437"/>
<evidence type="ECO:0000313" key="1">
    <source>
        <dbReference type="EMBL" id="KRL38632.1"/>
    </source>
</evidence>
<dbReference type="RefSeq" id="WP_057735959.1">
    <property type="nucleotide sequence ID" value="NZ_AZEG01000003.1"/>
</dbReference>
<dbReference type="Proteomes" id="UP000051155">
    <property type="component" value="Unassembled WGS sequence"/>
</dbReference>
<proteinExistence type="predicted"/>
<dbReference type="OrthoDB" id="2249034at2"/>
<organism evidence="1 2">
    <name type="scientific">Liquorilactobacillus uvarum DSM 19971</name>
    <dbReference type="NCBI Taxonomy" id="1423812"/>
    <lineage>
        <taxon>Bacteria</taxon>
        <taxon>Bacillati</taxon>
        <taxon>Bacillota</taxon>
        <taxon>Bacilli</taxon>
        <taxon>Lactobacillales</taxon>
        <taxon>Lactobacillaceae</taxon>
        <taxon>Liquorilactobacillus</taxon>
    </lineage>
</organism>
<keyword evidence="2" id="KW-1185">Reference proteome</keyword>
<reference evidence="1 2" key="1">
    <citation type="journal article" date="2015" name="Genome Announc.">
        <title>Expanding the biotechnology potential of lactobacilli through comparative genomics of 213 strains and associated genera.</title>
        <authorList>
            <person name="Sun Z."/>
            <person name="Harris H.M."/>
            <person name="McCann A."/>
            <person name="Guo C."/>
            <person name="Argimon S."/>
            <person name="Zhang W."/>
            <person name="Yang X."/>
            <person name="Jeffery I.B."/>
            <person name="Cooney J.C."/>
            <person name="Kagawa T.F."/>
            <person name="Liu W."/>
            <person name="Song Y."/>
            <person name="Salvetti E."/>
            <person name="Wrobel A."/>
            <person name="Rasinkangas P."/>
            <person name="Parkhill J."/>
            <person name="Rea M.C."/>
            <person name="O'Sullivan O."/>
            <person name="Ritari J."/>
            <person name="Douillard F.P."/>
            <person name="Paul Ross R."/>
            <person name="Yang R."/>
            <person name="Briner A.E."/>
            <person name="Felis G.E."/>
            <person name="de Vos W.M."/>
            <person name="Barrangou R."/>
            <person name="Klaenhammer T.R."/>
            <person name="Caufield P.W."/>
            <person name="Cui Y."/>
            <person name="Zhang H."/>
            <person name="O'Toole P.W."/>
        </authorList>
    </citation>
    <scope>NUCLEOTIDE SEQUENCE [LARGE SCALE GENOMIC DNA]</scope>
    <source>
        <strain evidence="1 2">DSM 19971</strain>
    </source>
</reference>
<sequence>MRLVDFKLSLADLKSDFNTFFESKNKLLPISSIKKTSQNIVLISSTTDKPLTLGQLKKLLSSFSDERLAVSVASENQTHLIFGYRLTQAQIIFS</sequence>
<gene>
    <name evidence="1" type="ORF">FD20_GL001349</name>
</gene>
<dbReference type="STRING" id="1423812.FD20_GL001349"/>
<comment type="caution">
    <text evidence="1">The sequence shown here is derived from an EMBL/GenBank/DDBJ whole genome shotgun (WGS) entry which is preliminary data.</text>
</comment>
<evidence type="ECO:0000313" key="2">
    <source>
        <dbReference type="Proteomes" id="UP000051155"/>
    </source>
</evidence>